<protein>
    <submittedName>
        <fullName evidence="3">Lytic murein transglycosylase</fullName>
    </submittedName>
</protein>
<dbReference type="Gene3D" id="1.10.530.10">
    <property type="match status" value="1"/>
</dbReference>
<evidence type="ECO:0000313" key="3">
    <source>
        <dbReference type="EMBL" id="MCL1140378.1"/>
    </source>
</evidence>
<dbReference type="RefSeq" id="WP_248951402.1">
    <property type="nucleotide sequence ID" value="NZ_JAKILB010000014.1"/>
</dbReference>
<dbReference type="GO" id="GO:0009253">
    <property type="term" value="P:peptidoglycan catabolic process"/>
    <property type="evidence" value="ECO:0007669"/>
    <property type="project" value="TreeGrafter"/>
</dbReference>
<dbReference type="InterPro" id="IPR043426">
    <property type="entry name" value="MltB-like"/>
</dbReference>
<evidence type="ECO:0000313" key="4">
    <source>
        <dbReference type="Proteomes" id="UP001139293"/>
    </source>
</evidence>
<name>A0A9X1ZEV8_9GAMM</name>
<proteinExistence type="predicted"/>
<dbReference type="InterPro" id="IPR023346">
    <property type="entry name" value="Lysozyme-like_dom_sf"/>
</dbReference>
<dbReference type="InterPro" id="IPR011970">
    <property type="entry name" value="MltB_2"/>
</dbReference>
<feature type="chain" id="PRO_5040808301" evidence="1">
    <location>
        <begin position="24"/>
        <end position="331"/>
    </location>
</feature>
<evidence type="ECO:0000256" key="1">
    <source>
        <dbReference type="SAM" id="SignalP"/>
    </source>
</evidence>
<dbReference type="Pfam" id="PF13406">
    <property type="entry name" value="SLT_2"/>
    <property type="match status" value="1"/>
</dbReference>
<feature type="signal peptide" evidence="1">
    <location>
        <begin position="1"/>
        <end position="23"/>
    </location>
</feature>
<sequence length="331" mass="37250">MLSGKPALVLVSCLSVMPVAVTAQEPSQSSFSDYIALFKQEAIERGVSQRVVDDVFPKIKMFKKAQGQLPRTDAVPVTLDTYLPQAVSQSKVDWARAYYKEYNQQLNEISKRYGVQPRFIVALWAIDSNFGQSAADYPALSVSASLAYKGEDEAFYREQFVNALEIVEGEGLKYADLKSNAKGQLGLSILSPSRYQTYAQDGDGDGKKQPWSNTIDAFASTAYFLQQAGWNAEQTWGRQVKVPTSFEQTLTGFDTKKSFNDWQNLGVRRFNGTDLPKRDDMLISMIMPDGESGRKYLVYDNYRRLTTWNDANYFAITVAYLSERIKNPAII</sequence>
<dbReference type="Proteomes" id="UP001139293">
    <property type="component" value="Unassembled WGS sequence"/>
</dbReference>
<dbReference type="PANTHER" id="PTHR30163:SF8">
    <property type="entry name" value="LYTIC MUREIN TRANSGLYCOSYLASE"/>
    <property type="match status" value="1"/>
</dbReference>
<gene>
    <name evidence="3" type="ORF">L2740_17745</name>
</gene>
<dbReference type="SUPFAM" id="SSF53955">
    <property type="entry name" value="Lysozyme-like"/>
    <property type="match status" value="1"/>
</dbReference>
<keyword evidence="1" id="KW-0732">Signal</keyword>
<reference evidence="3" key="1">
    <citation type="submission" date="2022-01" db="EMBL/GenBank/DDBJ databases">
        <title>Whole genome-based taxonomy of the Shewanellaceae.</title>
        <authorList>
            <person name="Martin-Rodriguez A.J."/>
        </authorList>
    </citation>
    <scope>NUCLEOTIDE SEQUENCE</scope>
    <source>
        <strain evidence="3">KCTC 23973</strain>
    </source>
</reference>
<dbReference type="GO" id="GO:0008933">
    <property type="term" value="F:peptidoglycan lytic transglycosylase activity"/>
    <property type="evidence" value="ECO:0007669"/>
    <property type="project" value="TreeGrafter"/>
</dbReference>
<feature type="domain" description="Transglycosylase SLT" evidence="2">
    <location>
        <begin position="31"/>
        <end position="323"/>
    </location>
</feature>
<accession>A0A9X1ZEV8</accession>
<evidence type="ECO:0000259" key="2">
    <source>
        <dbReference type="Pfam" id="PF13406"/>
    </source>
</evidence>
<organism evidence="3 4">
    <name type="scientific">Shewanella pneumatophori</name>
    <dbReference type="NCBI Taxonomy" id="314092"/>
    <lineage>
        <taxon>Bacteria</taxon>
        <taxon>Pseudomonadati</taxon>
        <taxon>Pseudomonadota</taxon>
        <taxon>Gammaproteobacteria</taxon>
        <taxon>Alteromonadales</taxon>
        <taxon>Shewanellaceae</taxon>
        <taxon>Shewanella</taxon>
    </lineage>
</organism>
<dbReference type="InterPro" id="IPR031304">
    <property type="entry name" value="SLT_2"/>
</dbReference>
<dbReference type="AlphaFoldDB" id="A0A9X1ZEV8"/>
<dbReference type="Gene3D" id="1.10.8.350">
    <property type="entry name" value="Bacterial muramidase"/>
    <property type="match status" value="1"/>
</dbReference>
<keyword evidence="4" id="KW-1185">Reference proteome</keyword>
<dbReference type="PANTHER" id="PTHR30163">
    <property type="entry name" value="MEMBRANE-BOUND LYTIC MUREIN TRANSGLYCOSYLASE B"/>
    <property type="match status" value="1"/>
</dbReference>
<comment type="caution">
    <text evidence="3">The sequence shown here is derived from an EMBL/GenBank/DDBJ whole genome shotgun (WGS) entry which is preliminary data.</text>
</comment>
<dbReference type="NCBIfam" id="TIGR02283">
    <property type="entry name" value="MltB_2"/>
    <property type="match status" value="1"/>
</dbReference>
<dbReference type="EMBL" id="JAKILB010000014">
    <property type="protein sequence ID" value="MCL1140378.1"/>
    <property type="molecule type" value="Genomic_DNA"/>
</dbReference>